<evidence type="ECO:0000256" key="5">
    <source>
        <dbReference type="ARBA" id="ARBA00022723"/>
    </source>
</evidence>
<keyword evidence="6 10" id="KW-0274">FAD</keyword>
<comment type="caution">
    <text evidence="12">The sequence shown here is derived from an EMBL/GenBank/DDBJ whole genome shotgun (WGS) entry which is preliminary data.</text>
</comment>
<protein>
    <recommendedName>
        <fullName evidence="2 10">FAD:protein FMN transferase</fullName>
        <ecNumber evidence="1 10">2.7.1.180</ecNumber>
    </recommendedName>
    <alternativeName>
        <fullName evidence="8 10">Flavin transferase</fullName>
    </alternativeName>
</protein>
<dbReference type="InterPro" id="IPR024932">
    <property type="entry name" value="ApbE"/>
</dbReference>
<proteinExistence type="inferred from homology"/>
<sequence length="336" mass="34983">MPGHEPRILLPASLDADAFYRRDPAARLIALSGRTMGTTWSAHLVAGTIPAERLQAAIQAELDQVVAEMSHWEAGSDLSRFNRAAPGSWHSLPSGFFAVLDTALEQAGATGGAFDPTIGALVDLWGFGAKPAPLVPPSEAAIAAALARTGWKGIEIDRHARRARQPGGVALDFSGIAKGYGVDRVTGCLRAHGIADYLIEVGGELSGAGIKTDGQPWWVDIEAPPGAGLPATRAALHGLSIATSGDYRRFFDHDGRRYAHSLDPRSGRPIGNGLASVAVLHAQCMIADALATALTVLGREAGLAHAAQHGIAALFVERTTSGFSESLSPALAAMAD</sequence>
<keyword evidence="5 10" id="KW-0479">Metal-binding</keyword>
<accession>A0A2T5G223</accession>
<organism evidence="12 13">
    <name type="scientific">Sphingomonas oleivorans</name>
    <dbReference type="NCBI Taxonomy" id="1735121"/>
    <lineage>
        <taxon>Bacteria</taxon>
        <taxon>Pseudomonadati</taxon>
        <taxon>Pseudomonadota</taxon>
        <taxon>Alphaproteobacteria</taxon>
        <taxon>Sphingomonadales</taxon>
        <taxon>Sphingomonadaceae</taxon>
        <taxon>Sphingomonas</taxon>
    </lineage>
</organism>
<dbReference type="GO" id="GO:0016740">
    <property type="term" value="F:transferase activity"/>
    <property type="evidence" value="ECO:0007669"/>
    <property type="project" value="UniProtKB-UniRule"/>
</dbReference>
<dbReference type="Pfam" id="PF02424">
    <property type="entry name" value="ApbE"/>
    <property type="match status" value="1"/>
</dbReference>
<dbReference type="Proteomes" id="UP000244162">
    <property type="component" value="Unassembled WGS sequence"/>
</dbReference>
<dbReference type="Gene3D" id="3.10.520.10">
    <property type="entry name" value="ApbE-like domains"/>
    <property type="match status" value="1"/>
</dbReference>
<evidence type="ECO:0000256" key="9">
    <source>
        <dbReference type="ARBA" id="ARBA00048540"/>
    </source>
</evidence>
<comment type="cofactor">
    <cofactor evidence="11">
        <name>Mg(2+)</name>
        <dbReference type="ChEBI" id="CHEBI:18420"/>
    </cofactor>
    <cofactor evidence="11">
        <name>Mn(2+)</name>
        <dbReference type="ChEBI" id="CHEBI:29035"/>
    </cofactor>
    <text evidence="11">Magnesium. Can also use manganese.</text>
</comment>
<evidence type="ECO:0000256" key="1">
    <source>
        <dbReference type="ARBA" id="ARBA00011955"/>
    </source>
</evidence>
<dbReference type="PIRSF" id="PIRSF006268">
    <property type="entry name" value="ApbE"/>
    <property type="match status" value="1"/>
</dbReference>
<reference evidence="12 13" key="1">
    <citation type="submission" date="2017-09" db="EMBL/GenBank/DDBJ databases">
        <title>Sphingomonas panjinensis sp.nov., isolated from oil-contaminated soil.</title>
        <authorList>
            <person name="Wang L."/>
            <person name="Chen L."/>
        </authorList>
    </citation>
    <scope>NUCLEOTIDE SEQUENCE [LARGE SCALE GENOMIC DNA]</scope>
    <source>
        <strain evidence="12 13">FW-11</strain>
    </source>
</reference>
<dbReference type="AlphaFoldDB" id="A0A2T5G223"/>
<evidence type="ECO:0000256" key="4">
    <source>
        <dbReference type="ARBA" id="ARBA00022679"/>
    </source>
</evidence>
<evidence type="ECO:0000256" key="7">
    <source>
        <dbReference type="ARBA" id="ARBA00022842"/>
    </source>
</evidence>
<gene>
    <name evidence="12" type="ORF">CLG96_03450</name>
</gene>
<evidence type="ECO:0000256" key="6">
    <source>
        <dbReference type="ARBA" id="ARBA00022827"/>
    </source>
</evidence>
<keyword evidence="4 10" id="KW-0808">Transferase</keyword>
<dbReference type="EC" id="2.7.1.180" evidence="1 10"/>
<keyword evidence="3 10" id="KW-0285">Flavoprotein</keyword>
<dbReference type="SUPFAM" id="SSF143631">
    <property type="entry name" value="ApbE-like"/>
    <property type="match status" value="1"/>
</dbReference>
<dbReference type="OrthoDB" id="9778595at2"/>
<dbReference type="GO" id="GO:0046872">
    <property type="term" value="F:metal ion binding"/>
    <property type="evidence" value="ECO:0007669"/>
    <property type="project" value="UniProtKB-UniRule"/>
</dbReference>
<evidence type="ECO:0000256" key="2">
    <source>
        <dbReference type="ARBA" id="ARBA00016337"/>
    </source>
</evidence>
<evidence type="ECO:0000313" key="12">
    <source>
        <dbReference type="EMBL" id="PTQ13192.1"/>
    </source>
</evidence>
<dbReference type="PANTHER" id="PTHR30040:SF2">
    <property type="entry name" value="FAD:PROTEIN FMN TRANSFERASE"/>
    <property type="match status" value="1"/>
</dbReference>
<feature type="binding site" evidence="11">
    <location>
        <position position="292"/>
    </location>
    <ligand>
        <name>Mg(2+)</name>
        <dbReference type="ChEBI" id="CHEBI:18420"/>
    </ligand>
</feature>
<feature type="binding site" evidence="11">
    <location>
        <position position="288"/>
    </location>
    <ligand>
        <name>Mg(2+)</name>
        <dbReference type="ChEBI" id="CHEBI:18420"/>
    </ligand>
</feature>
<feature type="binding site" evidence="11">
    <location>
        <position position="175"/>
    </location>
    <ligand>
        <name>Mg(2+)</name>
        <dbReference type="ChEBI" id="CHEBI:18420"/>
    </ligand>
</feature>
<evidence type="ECO:0000256" key="10">
    <source>
        <dbReference type="PIRNR" id="PIRNR006268"/>
    </source>
</evidence>
<evidence type="ECO:0000256" key="11">
    <source>
        <dbReference type="PIRSR" id="PIRSR006268-2"/>
    </source>
</evidence>
<evidence type="ECO:0000313" key="13">
    <source>
        <dbReference type="Proteomes" id="UP000244162"/>
    </source>
</evidence>
<name>A0A2T5G223_9SPHN</name>
<comment type="similarity">
    <text evidence="10">Belongs to the ApbE family.</text>
</comment>
<dbReference type="EMBL" id="NWBU01000004">
    <property type="protein sequence ID" value="PTQ13192.1"/>
    <property type="molecule type" value="Genomic_DNA"/>
</dbReference>
<keyword evidence="7 10" id="KW-0460">Magnesium</keyword>
<evidence type="ECO:0000256" key="8">
    <source>
        <dbReference type="ARBA" id="ARBA00031306"/>
    </source>
</evidence>
<comment type="catalytic activity">
    <reaction evidence="9 10">
        <text>L-threonyl-[protein] + FAD = FMN-L-threonyl-[protein] + AMP + H(+)</text>
        <dbReference type="Rhea" id="RHEA:36847"/>
        <dbReference type="Rhea" id="RHEA-COMP:11060"/>
        <dbReference type="Rhea" id="RHEA-COMP:11061"/>
        <dbReference type="ChEBI" id="CHEBI:15378"/>
        <dbReference type="ChEBI" id="CHEBI:30013"/>
        <dbReference type="ChEBI" id="CHEBI:57692"/>
        <dbReference type="ChEBI" id="CHEBI:74257"/>
        <dbReference type="ChEBI" id="CHEBI:456215"/>
        <dbReference type="EC" id="2.7.1.180"/>
    </reaction>
</comment>
<dbReference type="PANTHER" id="PTHR30040">
    <property type="entry name" value="THIAMINE BIOSYNTHESIS LIPOPROTEIN APBE"/>
    <property type="match status" value="1"/>
</dbReference>
<dbReference type="InterPro" id="IPR003374">
    <property type="entry name" value="ApbE-like_sf"/>
</dbReference>
<evidence type="ECO:0000256" key="3">
    <source>
        <dbReference type="ARBA" id="ARBA00022630"/>
    </source>
</evidence>
<keyword evidence="13" id="KW-1185">Reference proteome</keyword>